<evidence type="ECO:0000259" key="2">
    <source>
        <dbReference type="Pfam" id="PF04892"/>
    </source>
</evidence>
<accession>A0A2P2BTA2</accession>
<gene>
    <name evidence="3" type="ORF">FRIFI_2063</name>
</gene>
<keyword evidence="1" id="KW-0812">Transmembrane</keyword>
<keyword evidence="4" id="KW-1185">Reference proteome</keyword>
<feature type="transmembrane region" description="Helical" evidence="1">
    <location>
        <begin position="45"/>
        <end position="63"/>
    </location>
</feature>
<sequence>MYSFELRGLFIFGLPIWIIARIIILMNRKKKGIKFNIGDEILTNLFVIYLFLLIGITILPITIGEMSPYLQELSFIERCNINIVPFIDYFKGANYLGSIIRNIVGNLILLMPFILYICAKSEKSRDLKSATKITFLISLSIELTQLVMNIFGLTYTRVVHVEDLILNTLGGIIAWGIFKLMYRGKIKIMIDNTHSQLIEEGQI</sequence>
<reference evidence="3 4" key="1">
    <citation type="submission" date="2014-09" db="EMBL/GenBank/DDBJ databases">
        <authorList>
            <person name="Hornung B.V."/>
        </authorList>
    </citation>
    <scope>NUCLEOTIDE SEQUENCE [LARGE SCALE GENOMIC DNA]</scope>
    <source>
        <strain evidence="3 4">FRIFI</strain>
    </source>
</reference>
<dbReference type="Proteomes" id="UP000245695">
    <property type="component" value="Chromosome 1"/>
</dbReference>
<feature type="transmembrane region" description="Helical" evidence="1">
    <location>
        <begin position="130"/>
        <end position="152"/>
    </location>
</feature>
<proteinExistence type="predicted"/>
<dbReference type="InterPro" id="IPR006976">
    <property type="entry name" value="VanZ-like"/>
</dbReference>
<name>A0A2P2BTA2_9FIRM</name>
<dbReference type="KEGG" id="rhom:FRIFI_2063"/>
<feature type="transmembrane region" description="Helical" evidence="1">
    <location>
        <begin position="164"/>
        <end position="182"/>
    </location>
</feature>
<dbReference type="Pfam" id="PF04892">
    <property type="entry name" value="VanZ"/>
    <property type="match status" value="1"/>
</dbReference>
<feature type="domain" description="VanZ-like" evidence="2">
    <location>
        <begin position="46"/>
        <end position="181"/>
    </location>
</feature>
<feature type="transmembrane region" description="Helical" evidence="1">
    <location>
        <begin position="99"/>
        <end position="118"/>
    </location>
</feature>
<organism evidence="3 4">
    <name type="scientific">Romboutsia hominis</name>
    <dbReference type="NCBI Taxonomy" id="1507512"/>
    <lineage>
        <taxon>Bacteria</taxon>
        <taxon>Bacillati</taxon>
        <taxon>Bacillota</taxon>
        <taxon>Clostridia</taxon>
        <taxon>Peptostreptococcales</taxon>
        <taxon>Peptostreptococcaceae</taxon>
        <taxon>Romboutsia</taxon>
    </lineage>
</organism>
<evidence type="ECO:0000313" key="4">
    <source>
        <dbReference type="Proteomes" id="UP000245695"/>
    </source>
</evidence>
<evidence type="ECO:0000313" key="3">
    <source>
        <dbReference type="EMBL" id="CEI73591.1"/>
    </source>
</evidence>
<dbReference type="PANTHER" id="PTHR36834:SF1">
    <property type="entry name" value="INTEGRAL MEMBRANE PROTEIN"/>
    <property type="match status" value="1"/>
</dbReference>
<protein>
    <submittedName>
        <fullName evidence="3">VanZ like family</fullName>
    </submittedName>
</protein>
<dbReference type="PANTHER" id="PTHR36834">
    <property type="entry name" value="MEMBRANE PROTEIN-RELATED"/>
    <property type="match status" value="1"/>
</dbReference>
<dbReference type="EMBL" id="LN650648">
    <property type="protein sequence ID" value="CEI73591.1"/>
    <property type="molecule type" value="Genomic_DNA"/>
</dbReference>
<evidence type="ECO:0000256" key="1">
    <source>
        <dbReference type="SAM" id="Phobius"/>
    </source>
</evidence>
<keyword evidence="1" id="KW-0472">Membrane</keyword>
<dbReference type="InterPro" id="IPR053150">
    <property type="entry name" value="Teicoplanin_resist-assoc"/>
</dbReference>
<keyword evidence="1" id="KW-1133">Transmembrane helix</keyword>
<feature type="transmembrane region" description="Helical" evidence="1">
    <location>
        <begin position="6"/>
        <end position="24"/>
    </location>
</feature>
<dbReference type="RefSeq" id="WP_166505800.1">
    <property type="nucleotide sequence ID" value="NZ_JAKNTL010000007.1"/>
</dbReference>
<dbReference type="AlphaFoldDB" id="A0A2P2BTA2"/>